<dbReference type="RefSeq" id="WP_119972077.1">
    <property type="nucleotide sequence ID" value="NZ_CP032416.1"/>
</dbReference>
<evidence type="ECO:0000313" key="2">
    <source>
        <dbReference type="EMBL" id="AYD40398.1"/>
    </source>
</evidence>
<sequence>MYHTSLIQLIFLIAAVLLFISGLYLIFINKKFRVPGIILAVSSILYFGLTFLLYNSQSKIDNVSSQSSNAQNVSNTYASNSTPIVSSSKKPSKFLTIPVTEVKNTDIQPLAAAIESDIETESNTDISNAKITASVDNTKPTMGQTVYITVTGPVGASIYATAKYKNASVSSSGVIGSDGTTKISFAMGNAAPGETVNVDMTAILNGNTYYAQVSFTEAN</sequence>
<name>A0A386H4A9_9CLOT</name>
<reference evidence="2 3" key="1">
    <citation type="journal article" date="2019" name="Int. J. Syst. Evol. Microbiol.">
        <title>Clostridium fermenticellae sp. nov., isolated from the mud in a fermentation cellar for the production of the Chinese liquor, baijiu.</title>
        <authorList>
            <person name="Xu P.X."/>
            <person name="Chai L.J."/>
            <person name="Qiu T."/>
            <person name="Zhang X.J."/>
            <person name="Lu Z.M."/>
            <person name="Xiao C."/>
            <person name="Wang S.T."/>
            <person name="Shen C.H."/>
            <person name="Shi J.S."/>
            <person name="Xu Z.H."/>
        </authorList>
    </citation>
    <scope>NUCLEOTIDE SEQUENCE [LARGE SCALE GENOMIC DNA]</scope>
    <source>
        <strain evidence="2 3">JN500901</strain>
    </source>
</reference>
<evidence type="ECO:0000256" key="1">
    <source>
        <dbReference type="SAM" id="Phobius"/>
    </source>
</evidence>
<gene>
    <name evidence="2" type="ORF">D4Z93_07620</name>
</gene>
<feature type="transmembrane region" description="Helical" evidence="1">
    <location>
        <begin position="34"/>
        <end position="54"/>
    </location>
</feature>
<keyword evidence="1" id="KW-0812">Transmembrane</keyword>
<dbReference type="AlphaFoldDB" id="A0A386H4A9"/>
<accession>A0A386H4A9</accession>
<dbReference type="EMBL" id="CP032416">
    <property type="protein sequence ID" value="AYD40398.1"/>
    <property type="molecule type" value="Genomic_DNA"/>
</dbReference>
<evidence type="ECO:0000313" key="3">
    <source>
        <dbReference type="Proteomes" id="UP000266301"/>
    </source>
</evidence>
<proteinExistence type="predicted"/>
<protein>
    <submittedName>
        <fullName evidence="2">Uncharacterized protein</fullName>
    </submittedName>
</protein>
<organism evidence="2 3">
    <name type="scientific">Clostridium fermenticellae</name>
    <dbReference type="NCBI Taxonomy" id="2068654"/>
    <lineage>
        <taxon>Bacteria</taxon>
        <taxon>Bacillati</taxon>
        <taxon>Bacillota</taxon>
        <taxon>Clostridia</taxon>
        <taxon>Eubacteriales</taxon>
        <taxon>Clostridiaceae</taxon>
        <taxon>Clostridium</taxon>
    </lineage>
</organism>
<dbReference type="Proteomes" id="UP000266301">
    <property type="component" value="Chromosome"/>
</dbReference>
<keyword evidence="1" id="KW-0472">Membrane</keyword>
<keyword evidence="3" id="KW-1185">Reference proteome</keyword>
<dbReference type="KEGG" id="cfer:D4Z93_07620"/>
<dbReference type="OrthoDB" id="9845783at2"/>
<keyword evidence="1" id="KW-1133">Transmembrane helix</keyword>
<feature type="transmembrane region" description="Helical" evidence="1">
    <location>
        <begin position="6"/>
        <end position="27"/>
    </location>
</feature>